<accession>A0A8H6VUN4</accession>
<evidence type="ECO:0008006" key="3">
    <source>
        <dbReference type="Google" id="ProtNLM"/>
    </source>
</evidence>
<dbReference type="SUPFAM" id="SSF54427">
    <property type="entry name" value="NTF2-like"/>
    <property type="match status" value="1"/>
</dbReference>
<organism evidence="1 2">
    <name type="scientific">Mycena indigotica</name>
    <dbReference type="NCBI Taxonomy" id="2126181"/>
    <lineage>
        <taxon>Eukaryota</taxon>
        <taxon>Fungi</taxon>
        <taxon>Dikarya</taxon>
        <taxon>Basidiomycota</taxon>
        <taxon>Agaricomycotina</taxon>
        <taxon>Agaricomycetes</taxon>
        <taxon>Agaricomycetidae</taxon>
        <taxon>Agaricales</taxon>
        <taxon>Marasmiineae</taxon>
        <taxon>Mycenaceae</taxon>
        <taxon>Mycena</taxon>
    </lineage>
</organism>
<dbReference type="GeneID" id="59349069"/>
<proteinExistence type="predicted"/>
<evidence type="ECO:0000313" key="1">
    <source>
        <dbReference type="EMBL" id="KAF7294584.1"/>
    </source>
</evidence>
<dbReference type="Gene3D" id="3.10.450.50">
    <property type="match status" value="1"/>
</dbReference>
<gene>
    <name evidence="1" type="ORF">MIND_00994900</name>
</gene>
<protein>
    <recommendedName>
        <fullName evidence="3">SnoaL-like domain-containing protein</fullName>
    </recommendedName>
</protein>
<dbReference type="AlphaFoldDB" id="A0A8H6VUN4"/>
<dbReference type="OrthoDB" id="3758478at2759"/>
<dbReference type="InterPro" id="IPR032710">
    <property type="entry name" value="NTF2-like_dom_sf"/>
</dbReference>
<comment type="caution">
    <text evidence="1">The sequence shown here is derived from an EMBL/GenBank/DDBJ whole genome shotgun (WGS) entry which is preliminary data.</text>
</comment>
<keyword evidence="2" id="KW-1185">Reference proteome</keyword>
<reference evidence="1" key="1">
    <citation type="submission" date="2020-05" db="EMBL/GenBank/DDBJ databases">
        <title>Mycena genomes resolve the evolution of fungal bioluminescence.</title>
        <authorList>
            <person name="Tsai I.J."/>
        </authorList>
    </citation>
    <scope>NUCLEOTIDE SEQUENCE</scope>
    <source>
        <strain evidence="1">171206Taipei</strain>
    </source>
</reference>
<dbReference type="RefSeq" id="XP_037215947.1">
    <property type="nucleotide sequence ID" value="XM_037366553.1"/>
</dbReference>
<dbReference type="Proteomes" id="UP000636479">
    <property type="component" value="Unassembled WGS sequence"/>
</dbReference>
<sequence>MAQAEATTKTALSLGQHFLDILSTGGGPTALEPLLSESFTWKIFPESLGALPRNKDDYLLIIGNLSNLYKSLKATKVLDTVDAGDSAVLHLHIQLQHGTTDEVFGCEYIFIFRSSPDGKLASVTEFVDAEVTRKSWAAGDGVGFNLLNKE</sequence>
<dbReference type="EMBL" id="JACAZF010000009">
    <property type="protein sequence ID" value="KAF7294584.1"/>
    <property type="molecule type" value="Genomic_DNA"/>
</dbReference>
<name>A0A8H6VUN4_9AGAR</name>
<evidence type="ECO:0000313" key="2">
    <source>
        <dbReference type="Proteomes" id="UP000636479"/>
    </source>
</evidence>